<reference evidence="2" key="1">
    <citation type="submission" date="2022-08" db="UniProtKB">
        <authorList>
            <consortium name="EnsemblMetazoa"/>
        </authorList>
    </citation>
    <scope>IDENTIFICATION</scope>
    <source>
        <strain evidence="2">05x7-T-G4-1.051#20</strain>
    </source>
</reference>
<accession>A0A8W8IAK7</accession>
<feature type="chain" id="PRO_5036446783" evidence="1">
    <location>
        <begin position="19"/>
        <end position="189"/>
    </location>
</feature>
<keyword evidence="3" id="KW-1185">Reference proteome</keyword>
<evidence type="ECO:0000313" key="2">
    <source>
        <dbReference type="EnsemblMetazoa" id="G13133.4:cds"/>
    </source>
</evidence>
<dbReference type="Proteomes" id="UP000005408">
    <property type="component" value="Unassembled WGS sequence"/>
</dbReference>
<feature type="signal peptide" evidence="1">
    <location>
        <begin position="1"/>
        <end position="18"/>
    </location>
</feature>
<protein>
    <submittedName>
        <fullName evidence="2">Uncharacterized protein</fullName>
    </submittedName>
</protein>
<proteinExistence type="predicted"/>
<keyword evidence="1" id="KW-0732">Signal</keyword>
<sequence>WMNTAYIIVNVFVLSVRGHGLENKSAFPKTENFKITEIQFMIAVNATWQGEHGCIAYAFTPALPPGNKWNATQPIKVGGCDKGPFIYNVIPPTDGKSKVSVNVTFFSSDVIDAEPPSCQIPFNGTFLLPSPDGYDDELLPNCFVQDSREETERLFLILRGVSEIPVENFEPIVSHVIALSGIHNKAVGK</sequence>
<evidence type="ECO:0000256" key="1">
    <source>
        <dbReference type="SAM" id="SignalP"/>
    </source>
</evidence>
<evidence type="ECO:0000313" key="3">
    <source>
        <dbReference type="Proteomes" id="UP000005408"/>
    </source>
</evidence>
<dbReference type="EnsemblMetazoa" id="G13133.4">
    <property type="protein sequence ID" value="G13133.4:cds"/>
    <property type="gene ID" value="G13133"/>
</dbReference>
<dbReference type="AlphaFoldDB" id="A0A8W8IAK7"/>
<organism evidence="2 3">
    <name type="scientific">Magallana gigas</name>
    <name type="common">Pacific oyster</name>
    <name type="synonym">Crassostrea gigas</name>
    <dbReference type="NCBI Taxonomy" id="29159"/>
    <lineage>
        <taxon>Eukaryota</taxon>
        <taxon>Metazoa</taxon>
        <taxon>Spiralia</taxon>
        <taxon>Lophotrochozoa</taxon>
        <taxon>Mollusca</taxon>
        <taxon>Bivalvia</taxon>
        <taxon>Autobranchia</taxon>
        <taxon>Pteriomorphia</taxon>
        <taxon>Ostreida</taxon>
        <taxon>Ostreoidea</taxon>
        <taxon>Ostreidae</taxon>
        <taxon>Magallana</taxon>
    </lineage>
</organism>
<name>A0A8W8IAK7_MAGGI</name>